<dbReference type="EMBL" id="MFTA01000059">
    <property type="protein sequence ID" value="OGI51314.1"/>
    <property type="molecule type" value="Genomic_DNA"/>
</dbReference>
<evidence type="ECO:0000256" key="1">
    <source>
        <dbReference type="ARBA" id="ARBA00010342"/>
    </source>
</evidence>
<evidence type="ECO:0000256" key="6">
    <source>
        <dbReference type="ARBA" id="ARBA00023004"/>
    </source>
</evidence>
<feature type="chain" id="PRO_5011022555" description="Cytochrome c-type biogenesis protein" evidence="7">
    <location>
        <begin position="31"/>
        <end position="162"/>
    </location>
</feature>
<feature type="domain" description="CcmH/CycL/Ccl2/NrfF N-terminal" evidence="8">
    <location>
        <begin position="19"/>
        <end position="154"/>
    </location>
</feature>
<dbReference type="PANTHER" id="PTHR47870">
    <property type="entry name" value="CYTOCHROME C-TYPE BIOGENESIS PROTEIN CCMH"/>
    <property type="match status" value="1"/>
</dbReference>
<dbReference type="GO" id="GO:0046872">
    <property type="term" value="F:metal ion binding"/>
    <property type="evidence" value="ECO:0007669"/>
    <property type="project" value="UniProtKB-KW"/>
</dbReference>
<sequence length="162" mass="18058">MKSRHARIYPRLAVFICGFAVLFFVAAASAGQVAEDPLERQTLDIAKDLRCAVCQNQPVSESNSDLARDMRAIIREQLQAGKTREEIIAYFVARYGDFVLLKPPYQDAGAMLWIAPLALLVVAGASAFVFLRRRLRAALPEPPGLAREDAERVRRAREEDDA</sequence>
<keyword evidence="4 7" id="KW-0732">Signal</keyword>
<comment type="similarity">
    <text evidence="1 7">Belongs to the CcmH/CycL/Ccl2/NrfF family.</text>
</comment>
<dbReference type="CDD" id="cd16378">
    <property type="entry name" value="CcmH_N"/>
    <property type="match status" value="1"/>
</dbReference>
<gene>
    <name evidence="9" type="ORF">A3B81_00735</name>
</gene>
<evidence type="ECO:0000256" key="4">
    <source>
        <dbReference type="ARBA" id="ARBA00022729"/>
    </source>
</evidence>
<comment type="caution">
    <text evidence="9">The sequence shown here is derived from an EMBL/GenBank/DDBJ whole genome shotgun (WGS) entry which is preliminary data.</text>
</comment>
<proteinExistence type="inferred from homology"/>
<evidence type="ECO:0000259" key="8">
    <source>
        <dbReference type="Pfam" id="PF03918"/>
    </source>
</evidence>
<accession>A0A1F6U1Q9</accession>
<evidence type="ECO:0000256" key="2">
    <source>
        <dbReference type="ARBA" id="ARBA00022617"/>
    </source>
</evidence>
<dbReference type="FunFam" id="1.10.8.640:FF:000001">
    <property type="entry name" value="Cytochrome c-type biogenesis protein"/>
    <property type="match status" value="1"/>
</dbReference>
<protein>
    <recommendedName>
        <fullName evidence="7">Cytochrome c-type biogenesis protein</fullName>
    </recommendedName>
</protein>
<evidence type="ECO:0000256" key="5">
    <source>
        <dbReference type="ARBA" id="ARBA00022748"/>
    </source>
</evidence>
<dbReference type="InterPro" id="IPR038297">
    <property type="entry name" value="CcmH/CycL/NrfF/Ccl2_sf"/>
</dbReference>
<dbReference type="InterPro" id="IPR005616">
    <property type="entry name" value="CcmH/CycL/Ccl2/NrfF_N"/>
</dbReference>
<dbReference type="InterPro" id="IPR051263">
    <property type="entry name" value="C-type_cytochrome_biogenesis"/>
</dbReference>
<evidence type="ECO:0000313" key="9">
    <source>
        <dbReference type="EMBL" id="OGI51314.1"/>
    </source>
</evidence>
<reference evidence="9 10" key="1">
    <citation type="journal article" date="2016" name="Nat. Commun.">
        <title>Thousands of microbial genomes shed light on interconnected biogeochemical processes in an aquifer system.</title>
        <authorList>
            <person name="Anantharaman K."/>
            <person name="Brown C.T."/>
            <person name="Hug L.A."/>
            <person name="Sharon I."/>
            <person name="Castelle C.J."/>
            <person name="Probst A.J."/>
            <person name="Thomas B.C."/>
            <person name="Singh A."/>
            <person name="Wilkins M.J."/>
            <person name="Karaoz U."/>
            <person name="Brodie E.L."/>
            <person name="Williams K.H."/>
            <person name="Hubbard S.S."/>
            <person name="Banfield J.F."/>
        </authorList>
    </citation>
    <scope>NUCLEOTIDE SEQUENCE [LARGE SCALE GENOMIC DNA]</scope>
</reference>
<keyword evidence="5" id="KW-0201">Cytochrome c-type biogenesis</keyword>
<comment type="function">
    <text evidence="7">Possible subunit of a heme lyase.</text>
</comment>
<keyword evidence="7" id="KW-0812">Transmembrane</keyword>
<keyword evidence="3 7" id="KW-0479">Metal-binding</keyword>
<dbReference type="GO" id="GO:0017004">
    <property type="term" value="P:cytochrome complex assembly"/>
    <property type="evidence" value="ECO:0007669"/>
    <property type="project" value="UniProtKB-KW"/>
</dbReference>
<dbReference type="GO" id="GO:0005886">
    <property type="term" value="C:plasma membrane"/>
    <property type="evidence" value="ECO:0007669"/>
    <property type="project" value="TreeGrafter"/>
</dbReference>
<evidence type="ECO:0000256" key="7">
    <source>
        <dbReference type="RuleBase" id="RU364112"/>
    </source>
</evidence>
<keyword evidence="2 7" id="KW-0349">Heme</keyword>
<dbReference type="Gene3D" id="1.10.8.640">
    <property type="entry name" value="Cytochrome C biogenesis protein"/>
    <property type="match status" value="1"/>
</dbReference>
<keyword evidence="6 7" id="KW-0408">Iron</keyword>
<dbReference type="Proteomes" id="UP000179362">
    <property type="component" value="Unassembled WGS sequence"/>
</dbReference>
<evidence type="ECO:0000313" key="10">
    <source>
        <dbReference type="Proteomes" id="UP000179362"/>
    </source>
</evidence>
<feature type="transmembrane region" description="Helical" evidence="7">
    <location>
        <begin position="110"/>
        <end position="131"/>
    </location>
</feature>
<keyword evidence="7" id="KW-0472">Membrane</keyword>
<dbReference type="AlphaFoldDB" id="A0A1F6U1Q9"/>
<keyword evidence="7" id="KW-1133">Transmembrane helix</keyword>
<evidence type="ECO:0000256" key="3">
    <source>
        <dbReference type="ARBA" id="ARBA00022723"/>
    </source>
</evidence>
<feature type="signal peptide" evidence="7">
    <location>
        <begin position="1"/>
        <end position="30"/>
    </location>
</feature>
<name>A0A1F6U1Q9_9PROT</name>
<dbReference type="PANTHER" id="PTHR47870:SF1">
    <property type="entry name" value="CYTOCHROME C-TYPE BIOGENESIS PROTEIN CCMH"/>
    <property type="match status" value="1"/>
</dbReference>
<dbReference type="Pfam" id="PF03918">
    <property type="entry name" value="CcmH"/>
    <property type="match status" value="1"/>
</dbReference>
<organism evidence="9 10">
    <name type="scientific">Candidatus Muproteobacteria bacterium RIFCSPHIGHO2_02_FULL_65_16</name>
    <dbReference type="NCBI Taxonomy" id="1817766"/>
    <lineage>
        <taxon>Bacteria</taxon>
        <taxon>Pseudomonadati</taxon>
        <taxon>Pseudomonadota</taxon>
        <taxon>Candidatus Muproteobacteria</taxon>
    </lineage>
</organism>